<accession>A0A4R3MJR0</accession>
<feature type="domain" description="Sensor histidine kinase NatK-like C-terminal" evidence="2">
    <location>
        <begin position="335"/>
        <end position="437"/>
    </location>
</feature>
<sequence>MESILFWIIMYISEILKLSIVLLYLLEYKPTEKYWSIMLGSVPVFGSITIITFIFNLNEYYLTYLLGSFATLLVIICIRGKKKIIIGILSFLLICLVDMALTGLVAIFINYTIEMILDNIYVSILCNTLSILVLMVIKMVKKLLKMNQMILSYYILPGRYIIMAFLGVLGVGLYIAPVHILGLLKLDDRMRNIIVFGISLSGLTFLAFLGLLIIINNSKVYYKELSDLNTKLIIQQKNYYKALIEKEVETRKFRHDIKNHMYCLTHLSEQKEYDKLNAYLKEINMVSEKLIINIYTGNDIVNTILNHIINDSCKDEKNIEIKWFGLIPEKIKLSSMELCILFSNLFSNAVEASNKIDNEDIKVITVKVRNLDSNLLIIITNPIKEKVNIINNKLMTSKKDVTRHGFGTLNIENIVEKYNGSIKYFSTHNEFSVEIILDGIVL</sequence>
<dbReference type="GO" id="GO:0042802">
    <property type="term" value="F:identical protein binding"/>
    <property type="evidence" value="ECO:0007669"/>
    <property type="project" value="TreeGrafter"/>
</dbReference>
<feature type="transmembrane region" description="Helical" evidence="1">
    <location>
        <begin position="193"/>
        <end position="215"/>
    </location>
</feature>
<dbReference type="RefSeq" id="WP_132252674.1">
    <property type="nucleotide sequence ID" value="NZ_SMAL01000006.1"/>
</dbReference>
<name>A0A4R3MJR0_9FIRM</name>
<evidence type="ECO:0000256" key="1">
    <source>
        <dbReference type="SAM" id="Phobius"/>
    </source>
</evidence>
<dbReference type="Pfam" id="PF14501">
    <property type="entry name" value="HATPase_c_5"/>
    <property type="match status" value="1"/>
</dbReference>
<comment type="caution">
    <text evidence="3">The sequence shown here is derived from an EMBL/GenBank/DDBJ whole genome shotgun (WGS) entry which is preliminary data.</text>
</comment>
<feature type="transmembrane region" description="Helical" evidence="1">
    <location>
        <begin position="37"/>
        <end position="55"/>
    </location>
</feature>
<dbReference type="OrthoDB" id="9813149at2"/>
<feature type="transmembrane region" description="Helical" evidence="1">
    <location>
        <begin position="61"/>
        <end position="78"/>
    </location>
</feature>
<protein>
    <submittedName>
        <fullName evidence="3">GHKL domain-containing protein</fullName>
    </submittedName>
</protein>
<dbReference type="PANTHER" id="PTHR40448">
    <property type="entry name" value="TWO-COMPONENT SENSOR HISTIDINE KINASE"/>
    <property type="match status" value="1"/>
</dbReference>
<evidence type="ECO:0000313" key="3">
    <source>
        <dbReference type="EMBL" id="TCT14360.1"/>
    </source>
</evidence>
<reference evidence="3 4" key="1">
    <citation type="submission" date="2019-03" db="EMBL/GenBank/DDBJ databases">
        <title>Genomic Encyclopedia of Type Strains, Phase IV (KMG-IV): sequencing the most valuable type-strain genomes for metagenomic binning, comparative biology and taxonomic classification.</title>
        <authorList>
            <person name="Goeker M."/>
        </authorList>
    </citation>
    <scope>NUCLEOTIDE SEQUENCE [LARGE SCALE GENOMIC DNA]</scope>
    <source>
        <strain evidence="3 4">DSM 24629</strain>
    </source>
</reference>
<organism evidence="3 4">
    <name type="scientific">Natranaerovirga pectinivora</name>
    <dbReference type="NCBI Taxonomy" id="682400"/>
    <lineage>
        <taxon>Bacteria</taxon>
        <taxon>Bacillati</taxon>
        <taxon>Bacillota</taxon>
        <taxon>Clostridia</taxon>
        <taxon>Lachnospirales</taxon>
        <taxon>Natranaerovirgaceae</taxon>
        <taxon>Natranaerovirga</taxon>
    </lineage>
</organism>
<keyword evidence="1" id="KW-0472">Membrane</keyword>
<keyword evidence="1" id="KW-1133">Transmembrane helix</keyword>
<keyword evidence="1" id="KW-0812">Transmembrane</keyword>
<dbReference type="SUPFAM" id="SSF55874">
    <property type="entry name" value="ATPase domain of HSP90 chaperone/DNA topoisomerase II/histidine kinase"/>
    <property type="match status" value="1"/>
</dbReference>
<dbReference type="InterPro" id="IPR036890">
    <property type="entry name" value="HATPase_C_sf"/>
</dbReference>
<keyword evidence="4" id="KW-1185">Reference proteome</keyword>
<feature type="transmembrane region" description="Helical" evidence="1">
    <location>
        <begin position="160"/>
        <end position="181"/>
    </location>
</feature>
<dbReference type="AlphaFoldDB" id="A0A4R3MJR0"/>
<dbReference type="InterPro" id="IPR032834">
    <property type="entry name" value="NatK-like_C"/>
</dbReference>
<dbReference type="CDD" id="cd16935">
    <property type="entry name" value="HATPase_AgrC-ComD-like"/>
    <property type="match status" value="1"/>
</dbReference>
<dbReference type="Proteomes" id="UP000294902">
    <property type="component" value="Unassembled WGS sequence"/>
</dbReference>
<proteinExistence type="predicted"/>
<evidence type="ECO:0000259" key="2">
    <source>
        <dbReference type="Pfam" id="PF14501"/>
    </source>
</evidence>
<feature type="transmembrane region" description="Helical" evidence="1">
    <location>
        <begin position="85"/>
        <end position="108"/>
    </location>
</feature>
<dbReference type="EMBL" id="SMAL01000006">
    <property type="protein sequence ID" value="TCT14360.1"/>
    <property type="molecule type" value="Genomic_DNA"/>
</dbReference>
<feature type="transmembrane region" description="Helical" evidence="1">
    <location>
        <begin position="120"/>
        <end position="140"/>
    </location>
</feature>
<dbReference type="Gene3D" id="3.30.565.10">
    <property type="entry name" value="Histidine kinase-like ATPase, C-terminal domain"/>
    <property type="match status" value="1"/>
</dbReference>
<evidence type="ECO:0000313" key="4">
    <source>
        <dbReference type="Proteomes" id="UP000294902"/>
    </source>
</evidence>
<feature type="transmembrane region" description="Helical" evidence="1">
    <location>
        <begin position="6"/>
        <end position="25"/>
    </location>
</feature>
<dbReference type="PANTHER" id="PTHR40448:SF1">
    <property type="entry name" value="TWO-COMPONENT SENSOR HISTIDINE KINASE"/>
    <property type="match status" value="1"/>
</dbReference>
<gene>
    <name evidence="3" type="ORF">EDC18_106164</name>
</gene>